<name>A0A1B0GIJ4_LUTLO</name>
<dbReference type="EMBL" id="AJWK01014207">
    <property type="status" value="NOT_ANNOTATED_CDS"/>
    <property type="molecule type" value="Genomic_DNA"/>
</dbReference>
<protein>
    <submittedName>
        <fullName evidence="1">Uncharacterized protein</fullName>
    </submittedName>
</protein>
<dbReference type="AlphaFoldDB" id="A0A1B0GIJ4"/>
<keyword evidence="2" id="KW-1185">Reference proteome</keyword>
<organism evidence="1 2">
    <name type="scientific">Lutzomyia longipalpis</name>
    <name type="common">Sand fly</name>
    <dbReference type="NCBI Taxonomy" id="7200"/>
    <lineage>
        <taxon>Eukaryota</taxon>
        <taxon>Metazoa</taxon>
        <taxon>Ecdysozoa</taxon>
        <taxon>Arthropoda</taxon>
        <taxon>Hexapoda</taxon>
        <taxon>Insecta</taxon>
        <taxon>Pterygota</taxon>
        <taxon>Neoptera</taxon>
        <taxon>Endopterygota</taxon>
        <taxon>Diptera</taxon>
        <taxon>Nematocera</taxon>
        <taxon>Psychodoidea</taxon>
        <taxon>Psychodidae</taxon>
        <taxon>Lutzomyia</taxon>
        <taxon>Lutzomyia</taxon>
    </lineage>
</organism>
<sequence length="123" mass="14950">KKFLVQFYRVFPVKKCLCRVPHAFFRSPRPVASQLHFTMQMSLIIMRIPGMLDLWTRMRRMLALDWWELQHCWQKMLSKLLLLTTKSSSRSPRTNRMVERSLEIINFFRFIDVIGRMNINIFK</sequence>
<dbReference type="Proteomes" id="UP000092461">
    <property type="component" value="Unassembled WGS sequence"/>
</dbReference>
<dbReference type="EnsemblMetazoa" id="LLOJ004551-RA">
    <property type="protein sequence ID" value="LLOJ004551-PA"/>
    <property type="gene ID" value="LLOJ004551"/>
</dbReference>
<dbReference type="VEuPathDB" id="VectorBase:LLOJ004551"/>
<reference evidence="1" key="1">
    <citation type="submission" date="2020-05" db="UniProtKB">
        <authorList>
            <consortium name="EnsemblMetazoa"/>
        </authorList>
    </citation>
    <scope>IDENTIFICATION</scope>
    <source>
        <strain evidence="1">Jacobina</strain>
    </source>
</reference>
<proteinExistence type="predicted"/>
<evidence type="ECO:0000313" key="2">
    <source>
        <dbReference type="Proteomes" id="UP000092461"/>
    </source>
</evidence>
<accession>A0A1B0GIJ4</accession>
<evidence type="ECO:0000313" key="1">
    <source>
        <dbReference type="EnsemblMetazoa" id="LLOJ004551-PA"/>
    </source>
</evidence>